<evidence type="ECO:0000256" key="1">
    <source>
        <dbReference type="SAM" id="MobiDB-lite"/>
    </source>
</evidence>
<reference evidence="2 3" key="1">
    <citation type="journal article" date="2024" name="J Genomics">
        <title>Draft genome sequencing and assembly of Favolaschia claudopus CIRM-BRFM 2984 isolated from oak limbs.</title>
        <authorList>
            <person name="Navarro D."/>
            <person name="Drula E."/>
            <person name="Chaduli D."/>
            <person name="Cazenave R."/>
            <person name="Ahrendt S."/>
            <person name="Wang J."/>
            <person name="Lipzen A."/>
            <person name="Daum C."/>
            <person name="Barry K."/>
            <person name="Grigoriev I.V."/>
            <person name="Favel A."/>
            <person name="Rosso M.N."/>
            <person name="Martin F."/>
        </authorList>
    </citation>
    <scope>NUCLEOTIDE SEQUENCE [LARGE SCALE GENOMIC DNA]</scope>
    <source>
        <strain evidence="2 3">CIRM-BRFM 2984</strain>
    </source>
</reference>
<comment type="caution">
    <text evidence="2">The sequence shown here is derived from an EMBL/GenBank/DDBJ whole genome shotgun (WGS) entry which is preliminary data.</text>
</comment>
<protein>
    <submittedName>
        <fullName evidence="2">Uncharacterized protein</fullName>
    </submittedName>
</protein>
<feature type="compositionally biased region" description="Polar residues" evidence="1">
    <location>
        <begin position="22"/>
        <end position="33"/>
    </location>
</feature>
<feature type="region of interest" description="Disordered" evidence="1">
    <location>
        <begin position="189"/>
        <end position="282"/>
    </location>
</feature>
<proteinExistence type="predicted"/>
<feature type="compositionally biased region" description="Acidic residues" evidence="1">
    <location>
        <begin position="218"/>
        <end position="231"/>
    </location>
</feature>
<dbReference type="EMBL" id="JAWWNJ010000053">
    <property type="protein sequence ID" value="KAK7015621.1"/>
    <property type="molecule type" value="Genomic_DNA"/>
</dbReference>
<dbReference type="Proteomes" id="UP001362999">
    <property type="component" value="Unassembled WGS sequence"/>
</dbReference>
<evidence type="ECO:0000313" key="3">
    <source>
        <dbReference type="Proteomes" id="UP001362999"/>
    </source>
</evidence>
<name>A0AAW0ASN1_9AGAR</name>
<gene>
    <name evidence="2" type="ORF">R3P38DRAFT_3204088</name>
</gene>
<accession>A0AAW0ASN1</accession>
<feature type="compositionally biased region" description="Basic residues" evidence="1">
    <location>
        <begin position="8"/>
        <end position="20"/>
    </location>
</feature>
<dbReference type="AlphaFoldDB" id="A0AAW0ASN1"/>
<feature type="compositionally biased region" description="Basic and acidic residues" evidence="1">
    <location>
        <begin position="232"/>
        <end position="242"/>
    </location>
</feature>
<sequence length="282" mass="31577">MPQDATARKKKKTNHEKTNHRSAPSKNTDYCSSRSRRKNHGSQSQGDKENSDPSDDEISALRARNKQLEQLCQSNGVTVPAVVDGVADRSIPKPQNLKKEVNINVIRAHMGIEGAGSKQVWLNCRRAVRNNLTRAGFEYEVDDASQDPMKKAHCIQAIEHERPLFKRFKASWGAQYVLREVWSNRNEWLDKTNKDPPTTNNNSGDSDDHGGEDNGQGGEDDDDDDEGDSMDQQDHHSSRELSNEGSPRQSRKRAHALSPPDSSDSEDDSERAPPKKRAKQTA</sequence>
<feature type="region of interest" description="Disordered" evidence="1">
    <location>
        <begin position="1"/>
        <end position="57"/>
    </location>
</feature>
<keyword evidence="3" id="KW-1185">Reference proteome</keyword>
<evidence type="ECO:0000313" key="2">
    <source>
        <dbReference type="EMBL" id="KAK7015621.1"/>
    </source>
</evidence>
<organism evidence="2 3">
    <name type="scientific">Favolaschia claudopus</name>
    <dbReference type="NCBI Taxonomy" id="2862362"/>
    <lineage>
        <taxon>Eukaryota</taxon>
        <taxon>Fungi</taxon>
        <taxon>Dikarya</taxon>
        <taxon>Basidiomycota</taxon>
        <taxon>Agaricomycotina</taxon>
        <taxon>Agaricomycetes</taxon>
        <taxon>Agaricomycetidae</taxon>
        <taxon>Agaricales</taxon>
        <taxon>Marasmiineae</taxon>
        <taxon>Mycenaceae</taxon>
        <taxon>Favolaschia</taxon>
    </lineage>
</organism>